<feature type="region of interest" description="Disordered" evidence="1">
    <location>
        <begin position="1"/>
        <end position="37"/>
    </location>
</feature>
<reference evidence="2 3" key="1">
    <citation type="submission" date="2021-07" db="EMBL/GenBank/DDBJ databases">
        <authorList>
            <person name="Palmer J.M."/>
        </authorList>
    </citation>
    <scope>NUCLEOTIDE SEQUENCE [LARGE SCALE GENOMIC DNA]</scope>
    <source>
        <strain evidence="2 3">AT_MEX2019</strain>
        <tissue evidence="2">Muscle</tissue>
    </source>
</reference>
<comment type="caution">
    <text evidence="2">The sequence shown here is derived from an EMBL/GenBank/DDBJ whole genome shotgun (WGS) entry which is preliminary data.</text>
</comment>
<evidence type="ECO:0000313" key="2">
    <source>
        <dbReference type="EMBL" id="MED6256522.1"/>
    </source>
</evidence>
<proteinExistence type="predicted"/>
<feature type="compositionally biased region" description="Polar residues" evidence="1">
    <location>
        <begin position="7"/>
        <end position="16"/>
    </location>
</feature>
<protein>
    <submittedName>
        <fullName evidence="2">Uncharacterized protein</fullName>
    </submittedName>
</protein>
<evidence type="ECO:0000313" key="3">
    <source>
        <dbReference type="Proteomes" id="UP001345963"/>
    </source>
</evidence>
<dbReference type="EMBL" id="JAHUTI010075794">
    <property type="protein sequence ID" value="MED6256522.1"/>
    <property type="molecule type" value="Genomic_DNA"/>
</dbReference>
<sequence length="104" mass="11499">MGGKQGTPRTGRQSITGKHRHTQDKQPRIHSFTPKGNLEKSVNLTVVVLDCGKKPEYPERTHACTGRTCKLHAERPPAGNKTQDLLQDNSATVQPTLSNFVQKL</sequence>
<organism evidence="2 3">
    <name type="scientific">Ataeniobius toweri</name>
    <dbReference type="NCBI Taxonomy" id="208326"/>
    <lineage>
        <taxon>Eukaryota</taxon>
        <taxon>Metazoa</taxon>
        <taxon>Chordata</taxon>
        <taxon>Craniata</taxon>
        <taxon>Vertebrata</taxon>
        <taxon>Euteleostomi</taxon>
        <taxon>Actinopterygii</taxon>
        <taxon>Neopterygii</taxon>
        <taxon>Teleostei</taxon>
        <taxon>Neoteleostei</taxon>
        <taxon>Acanthomorphata</taxon>
        <taxon>Ovalentaria</taxon>
        <taxon>Atherinomorphae</taxon>
        <taxon>Cyprinodontiformes</taxon>
        <taxon>Goodeidae</taxon>
        <taxon>Ataeniobius</taxon>
    </lineage>
</organism>
<gene>
    <name evidence="2" type="ORF">ATANTOWER_028002</name>
</gene>
<accession>A0ABU7C1D6</accession>
<evidence type="ECO:0000256" key="1">
    <source>
        <dbReference type="SAM" id="MobiDB-lite"/>
    </source>
</evidence>
<name>A0ABU7C1D6_9TELE</name>
<keyword evidence="3" id="KW-1185">Reference proteome</keyword>
<dbReference type="Proteomes" id="UP001345963">
    <property type="component" value="Unassembled WGS sequence"/>
</dbReference>